<accession>A0ABV9MSH1</accession>
<comment type="caution">
    <text evidence="1">The sequence shown here is derived from an EMBL/GenBank/DDBJ whole genome shotgun (WGS) entry which is preliminary data.</text>
</comment>
<dbReference type="RefSeq" id="WP_346058960.1">
    <property type="nucleotide sequence ID" value="NZ_BAAAVQ010000020.1"/>
</dbReference>
<dbReference type="Proteomes" id="UP001595884">
    <property type="component" value="Unassembled WGS sequence"/>
</dbReference>
<evidence type="ECO:0000313" key="2">
    <source>
        <dbReference type="Proteomes" id="UP001595884"/>
    </source>
</evidence>
<name>A0ABV9MSH1_9MICC</name>
<proteinExistence type="predicted"/>
<gene>
    <name evidence="1" type="ORF">ACFO7V_17880</name>
</gene>
<sequence length="62" mass="7165">MNMTPPYWFRYPNDVAHLYVPWKAANNEMTSPNSDLAYRNLRYFPDVLDIANAPRYKGGIAG</sequence>
<protein>
    <submittedName>
        <fullName evidence="1">Uncharacterized protein</fullName>
    </submittedName>
</protein>
<reference evidence="2" key="1">
    <citation type="journal article" date="2019" name="Int. J. Syst. Evol. Microbiol.">
        <title>The Global Catalogue of Microorganisms (GCM) 10K type strain sequencing project: providing services to taxonomists for standard genome sequencing and annotation.</title>
        <authorList>
            <consortium name="The Broad Institute Genomics Platform"/>
            <consortium name="The Broad Institute Genome Sequencing Center for Infectious Disease"/>
            <person name="Wu L."/>
            <person name="Ma J."/>
        </authorList>
    </citation>
    <scope>NUCLEOTIDE SEQUENCE [LARGE SCALE GENOMIC DNA]</scope>
    <source>
        <strain evidence="2">CGMCC 1.12849</strain>
    </source>
</reference>
<evidence type="ECO:0000313" key="1">
    <source>
        <dbReference type="EMBL" id="MFC4717994.1"/>
    </source>
</evidence>
<organism evidence="1 2">
    <name type="scientific">Glutamicibacter bergerei</name>
    <dbReference type="NCBI Taxonomy" id="256702"/>
    <lineage>
        <taxon>Bacteria</taxon>
        <taxon>Bacillati</taxon>
        <taxon>Actinomycetota</taxon>
        <taxon>Actinomycetes</taxon>
        <taxon>Micrococcales</taxon>
        <taxon>Micrococcaceae</taxon>
        <taxon>Glutamicibacter</taxon>
    </lineage>
</organism>
<dbReference type="EMBL" id="JBHSHE010000090">
    <property type="protein sequence ID" value="MFC4717994.1"/>
    <property type="molecule type" value="Genomic_DNA"/>
</dbReference>
<keyword evidence="2" id="KW-1185">Reference proteome</keyword>